<dbReference type="PANTHER" id="PTHR23289">
    <property type="entry name" value="CYTOCHROME C OXIDASE ASSEMBLY PROTEIN COX15"/>
    <property type="match status" value="1"/>
</dbReference>
<evidence type="ECO:0000313" key="13">
    <source>
        <dbReference type="EMBL" id="RST30602.1"/>
    </source>
</evidence>
<feature type="transmembrane region" description="Helical" evidence="12">
    <location>
        <begin position="175"/>
        <end position="197"/>
    </location>
</feature>
<feature type="binding site" description="axial binding residue" evidence="12">
    <location>
        <position position="272"/>
    </location>
    <ligand>
        <name>heme</name>
        <dbReference type="ChEBI" id="CHEBI:30413"/>
    </ligand>
    <ligandPart>
        <name>Fe</name>
        <dbReference type="ChEBI" id="CHEBI:18248"/>
    </ligandPart>
</feature>
<evidence type="ECO:0000256" key="7">
    <source>
        <dbReference type="ARBA" id="ARBA00023004"/>
    </source>
</evidence>
<sequence>MTPTTAAAARASAFPESQVSRARPRAVANWLLVVAAMIFLMVVVGGITRLTESGLSITRWEPISGTLPPLNEAQWTDEFRHYQQIPEYQQINRGMTLGEFKHIFFWEYVHRLLGRLIGVAFALPLLWFAVKRQIPPGYGPRLVVILALGGLQGAIGWWMVSSGLVDRTDVSHVRLAIHLLTALLIFSATLWTALDLLGPASRRISVPTLGIWTLAALAVQLMFGAYVAGLDAGYAFNTWPLMGDQLYPTAAEWMRPALRNFVDNPITVQFVHRWWAFVVLGFVILLARAVKRAGGRRESILIHAAVGLQILLGIATLLTGVKIEVAALHQATAVVLLATTLMAAHRLGEQRRSAAAAAA</sequence>
<comment type="catalytic activity">
    <reaction evidence="11">
        <text>Fe(II)-heme o + 2 A + H2O = Fe(II)-heme a + 2 AH2</text>
        <dbReference type="Rhea" id="RHEA:63388"/>
        <dbReference type="ChEBI" id="CHEBI:13193"/>
        <dbReference type="ChEBI" id="CHEBI:15377"/>
        <dbReference type="ChEBI" id="CHEBI:17499"/>
        <dbReference type="ChEBI" id="CHEBI:60530"/>
        <dbReference type="ChEBI" id="CHEBI:61715"/>
        <dbReference type="EC" id="1.17.99.9"/>
    </reaction>
    <physiologicalReaction direction="left-to-right" evidence="11">
        <dbReference type="Rhea" id="RHEA:63389"/>
    </physiologicalReaction>
</comment>
<dbReference type="GO" id="GO:0016653">
    <property type="term" value="F:oxidoreductase activity, acting on NAD(P)H, heme protein as acceptor"/>
    <property type="evidence" value="ECO:0007669"/>
    <property type="project" value="TreeGrafter"/>
</dbReference>
<protein>
    <recommendedName>
        <fullName evidence="12">Heme A synthase</fullName>
        <shortName evidence="12">HAS</shortName>
        <ecNumber evidence="12">1.17.99.9</ecNumber>
    </recommendedName>
    <alternativeName>
        <fullName evidence="12">Cytochrome aa3-controlling protein</fullName>
    </alternativeName>
</protein>
<keyword evidence="3 12" id="KW-0812">Transmembrane</keyword>
<feature type="transmembrane region" description="Helical" evidence="12">
    <location>
        <begin position="112"/>
        <end position="130"/>
    </location>
</feature>
<comment type="cofactor">
    <cofactor evidence="1 12">
        <name>heme b</name>
        <dbReference type="ChEBI" id="CHEBI:60344"/>
    </cofactor>
</comment>
<evidence type="ECO:0000256" key="12">
    <source>
        <dbReference type="HAMAP-Rule" id="MF_01665"/>
    </source>
</evidence>
<name>A0A429V9R0_9SPHN</name>
<dbReference type="GO" id="GO:0046872">
    <property type="term" value="F:metal ion binding"/>
    <property type="evidence" value="ECO:0007669"/>
    <property type="project" value="UniProtKB-KW"/>
</dbReference>
<evidence type="ECO:0000256" key="3">
    <source>
        <dbReference type="ARBA" id="ARBA00022692"/>
    </source>
</evidence>
<comment type="function">
    <text evidence="12">Catalyzes the conversion of heme O to heme A by two successive hydroxylations of the methyl group at C8. The first hydroxylation forms heme I, the second hydroxylation results in an unstable dihydroxymethyl group, which spontaneously dehydrates, resulting in the formyl group of heme A.</text>
</comment>
<feature type="transmembrane region" description="Helical" evidence="12">
    <location>
        <begin position="142"/>
        <end position="160"/>
    </location>
</feature>
<feature type="transmembrane region" description="Helical" evidence="12">
    <location>
        <begin position="300"/>
        <end position="321"/>
    </location>
</feature>
<comment type="pathway">
    <text evidence="10 12">Porphyrin-containing compound metabolism; heme A biosynthesis; heme A from heme O: step 1/1.</text>
</comment>
<keyword evidence="4 12" id="KW-0479">Metal-binding</keyword>
<evidence type="ECO:0000256" key="2">
    <source>
        <dbReference type="ARBA" id="ARBA00004141"/>
    </source>
</evidence>
<dbReference type="EC" id="1.17.99.9" evidence="12"/>
<comment type="similarity">
    <text evidence="12">Belongs to the COX15/CtaA family. Type 2 subfamily.</text>
</comment>
<dbReference type="RefSeq" id="WP_126718436.1">
    <property type="nucleotide sequence ID" value="NZ_RWJF01000001.1"/>
</dbReference>
<keyword evidence="14" id="KW-1185">Reference proteome</keyword>
<evidence type="ECO:0000256" key="1">
    <source>
        <dbReference type="ARBA" id="ARBA00001970"/>
    </source>
</evidence>
<dbReference type="UniPathway" id="UPA00269">
    <property type="reaction ID" value="UER00713"/>
</dbReference>
<evidence type="ECO:0000256" key="4">
    <source>
        <dbReference type="ARBA" id="ARBA00022723"/>
    </source>
</evidence>
<keyword evidence="9 12" id="KW-0472">Membrane</keyword>
<dbReference type="OrthoDB" id="9793156at2"/>
<feature type="transmembrane region" description="Helical" evidence="12">
    <location>
        <begin position="209"/>
        <end position="229"/>
    </location>
</feature>
<dbReference type="AlphaFoldDB" id="A0A429V9R0"/>
<evidence type="ECO:0000256" key="11">
    <source>
        <dbReference type="ARBA" id="ARBA00048044"/>
    </source>
</evidence>
<dbReference type="Proteomes" id="UP000274661">
    <property type="component" value="Unassembled WGS sequence"/>
</dbReference>
<gene>
    <name evidence="12" type="primary">ctaA</name>
    <name evidence="13" type="ORF">HMF7854_06950</name>
</gene>
<keyword evidence="5 12" id="KW-1133">Transmembrane helix</keyword>
<organism evidence="13 14">
    <name type="scientific">Sphingomonas ginkgonis</name>
    <dbReference type="NCBI Taxonomy" id="2315330"/>
    <lineage>
        <taxon>Bacteria</taxon>
        <taxon>Pseudomonadati</taxon>
        <taxon>Pseudomonadota</taxon>
        <taxon>Alphaproteobacteria</taxon>
        <taxon>Sphingomonadales</taxon>
        <taxon>Sphingomonadaceae</taxon>
        <taxon>Sphingomonas</taxon>
    </lineage>
</organism>
<feature type="transmembrane region" description="Helical" evidence="12">
    <location>
        <begin position="270"/>
        <end position="288"/>
    </location>
</feature>
<keyword evidence="6 12" id="KW-0560">Oxidoreductase</keyword>
<comment type="caution">
    <text evidence="13">The sequence shown here is derived from an EMBL/GenBank/DDBJ whole genome shotgun (WGS) entry which is preliminary data.</text>
</comment>
<proteinExistence type="inferred from homology"/>
<feature type="transmembrane region" description="Helical" evidence="12">
    <location>
        <begin position="27"/>
        <end position="47"/>
    </location>
</feature>
<evidence type="ECO:0000313" key="14">
    <source>
        <dbReference type="Proteomes" id="UP000274661"/>
    </source>
</evidence>
<keyword evidence="7 12" id="KW-0408">Iron</keyword>
<evidence type="ECO:0000256" key="9">
    <source>
        <dbReference type="ARBA" id="ARBA00023136"/>
    </source>
</evidence>
<comment type="subunit">
    <text evidence="12">Interacts with CtaB.</text>
</comment>
<keyword evidence="12" id="KW-1003">Cell membrane</keyword>
<accession>A0A429V9R0</accession>
<evidence type="ECO:0000256" key="6">
    <source>
        <dbReference type="ARBA" id="ARBA00023002"/>
    </source>
</evidence>
<dbReference type="HAMAP" id="MF_01665">
    <property type="entry name" value="HemeA_synth_type2"/>
    <property type="match status" value="1"/>
</dbReference>
<evidence type="ECO:0000256" key="10">
    <source>
        <dbReference type="ARBA" id="ARBA00044501"/>
    </source>
</evidence>
<dbReference type="InterPro" id="IPR003780">
    <property type="entry name" value="COX15/CtaA_fam"/>
</dbReference>
<comment type="subcellular location">
    <subcellularLocation>
        <location evidence="12">Cell membrane</location>
        <topology evidence="12">Multi-pass membrane protein</topology>
    </subcellularLocation>
    <subcellularLocation>
        <location evidence="2">Membrane</location>
        <topology evidence="2">Multi-pass membrane protein</topology>
    </subcellularLocation>
</comment>
<reference evidence="13 14" key="1">
    <citation type="submission" date="2018-12" db="EMBL/GenBank/DDBJ databases">
        <title>Sphingomonas sp. HMF7854 Genome sequencing and assembly.</title>
        <authorList>
            <person name="Cha I."/>
            <person name="Kang H."/>
            <person name="Kim H."/>
            <person name="Kang J."/>
            <person name="Joh K."/>
        </authorList>
    </citation>
    <scope>NUCLEOTIDE SEQUENCE [LARGE SCALE GENOMIC DNA]</scope>
    <source>
        <strain evidence="13 14">HMF7854</strain>
    </source>
</reference>
<dbReference type="InterPro" id="IPR023754">
    <property type="entry name" value="HemeA_Synthase_type2"/>
</dbReference>
<dbReference type="GO" id="GO:0006784">
    <property type="term" value="P:heme A biosynthetic process"/>
    <property type="evidence" value="ECO:0007669"/>
    <property type="project" value="UniProtKB-UniRule"/>
</dbReference>
<dbReference type="PANTHER" id="PTHR23289:SF2">
    <property type="entry name" value="CYTOCHROME C OXIDASE ASSEMBLY PROTEIN COX15 HOMOLOG"/>
    <property type="match status" value="1"/>
</dbReference>
<dbReference type="EMBL" id="RWJF01000001">
    <property type="protein sequence ID" value="RST30602.1"/>
    <property type="molecule type" value="Genomic_DNA"/>
</dbReference>
<keyword evidence="8 12" id="KW-0350">Heme biosynthesis</keyword>
<evidence type="ECO:0000256" key="8">
    <source>
        <dbReference type="ARBA" id="ARBA00023133"/>
    </source>
</evidence>
<feature type="binding site" description="axial binding residue" evidence="12">
    <location>
        <position position="329"/>
    </location>
    <ligand>
        <name>heme</name>
        <dbReference type="ChEBI" id="CHEBI:30413"/>
    </ligand>
    <ligandPart>
        <name>Fe</name>
        <dbReference type="ChEBI" id="CHEBI:18248"/>
    </ligandPart>
</feature>
<dbReference type="Pfam" id="PF02628">
    <property type="entry name" value="COX15-CtaA"/>
    <property type="match status" value="1"/>
</dbReference>
<feature type="transmembrane region" description="Helical" evidence="12">
    <location>
        <begin position="327"/>
        <end position="344"/>
    </location>
</feature>
<evidence type="ECO:0000256" key="5">
    <source>
        <dbReference type="ARBA" id="ARBA00022989"/>
    </source>
</evidence>
<dbReference type="GO" id="GO:0005886">
    <property type="term" value="C:plasma membrane"/>
    <property type="evidence" value="ECO:0007669"/>
    <property type="project" value="UniProtKB-SubCell"/>
</dbReference>
<dbReference type="GO" id="GO:0120547">
    <property type="term" value="F:heme A synthase activity"/>
    <property type="evidence" value="ECO:0007669"/>
    <property type="project" value="UniProtKB-EC"/>
</dbReference>